<keyword evidence="1" id="KW-0732">Signal</keyword>
<dbReference type="RefSeq" id="WP_141703480.1">
    <property type="nucleotide sequence ID" value="NZ_MCRJ01000032.1"/>
</dbReference>
<accession>A0A1E3H3V6</accession>
<protein>
    <submittedName>
        <fullName evidence="2">Uncharacterized protein</fullName>
    </submittedName>
</protein>
<evidence type="ECO:0000313" key="2">
    <source>
        <dbReference type="EMBL" id="ODN71013.1"/>
    </source>
</evidence>
<proteinExistence type="predicted"/>
<evidence type="ECO:0000256" key="1">
    <source>
        <dbReference type="SAM" id="SignalP"/>
    </source>
</evidence>
<feature type="signal peptide" evidence="1">
    <location>
        <begin position="1"/>
        <end position="26"/>
    </location>
</feature>
<keyword evidence="3" id="KW-1185">Reference proteome</keyword>
<dbReference type="Proteomes" id="UP000094622">
    <property type="component" value="Unassembled WGS sequence"/>
</dbReference>
<feature type="chain" id="PRO_5009128890" evidence="1">
    <location>
        <begin position="27"/>
        <end position="425"/>
    </location>
</feature>
<dbReference type="AlphaFoldDB" id="A0A1E3H3V6"/>
<reference evidence="2 3" key="1">
    <citation type="submission" date="2016-07" db="EMBL/GenBank/DDBJ databases">
        <title>Draft Genome Sequence of Methylobrevis pamukkalensis PK2.</title>
        <authorList>
            <person name="Vasilenko O.V."/>
            <person name="Doronina N.V."/>
            <person name="Shmareva M.N."/>
            <person name="Tarlachkov S.V."/>
            <person name="Mustakhimov I."/>
            <person name="Trotsenko Y.A."/>
        </authorList>
    </citation>
    <scope>NUCLEOTIDE SEQUENCE [LARGE SCALE GENOMIC DNA]</scope>
    <source>
        <strain evidence="2 3">PK2</strain>
    </source>
</reference>
<gene>
    <name evidence="2" type="ORF">A6302_01647</name>
</gene>
<organism evidence="2 3">
    <name type="scientific">Methylobrevis pamukkalensis</name>
    <dbReference type="NCBI Taxonomy" id="1439726"/>
    <lineage>
        <taxon>Bacteria</taxon>
        <taxon>Pseudomonadati</taxon>
        <taxon>Pseudomonadota</taxon>
        <taxon>Alphaproteobacteria</taxon>
        <taxon>Hyphomicrobiales</taxon>
        <taxon>Pleomorphomonadaceae</taxon>
        <taxon>Methylobrevis</taxon>
    </lineage>
</organism>
<dbReference type="EMBL" id="MCRJ01000032">
    <property type="protein sequence ID" value="ODN71013.1"/>
    <property type="molecule type" value="Genomic_DNA"/>
</dbReference>
<name>A0A1E3H3V6_9HYPH</name>
<dbReference type="OrthoDB" id="8480243at2"/>
<sequence>MRTSLRSMLASTGVALAIAAVTTVSAGAAGLRAERCPDVTRPAMICSADDADCVERDVIDIDRYWLQVSQCLRSIRTVWSRGGAEAEITAGSKDLGAVSDLMRTQIRFELGKDNVRITDETGEERKDLIAGLFEPGSASSPVPFSIFVKNDLGQPYNGMGQGGMAQVVFSIAARAEGSSYPESQTDAAAYRAIANAIIRPVLTPVAEGGLASTETCDNGASCTWYHSVTRRDRAPDKGATLNQMLHVLRDLGLIADLHEKMGWTPQFDYDGAITAGLKQLFLGTGHKAVGLEPTLEDFESEPGLGSTWAYYGFSAARQPGKGGYFLRNEEKNCNYHFHVLNLMRAILARQEKRGITSVPASTVYACEGPLAEFYDMARVAARSKDGSARSLPQPAGIKTPLSCSAKALSQFKQLRRFYGQRLKQC</sequence>
<comment type="caution">
    <text evidence="2">The sequence shown here is derived from an EMBL/GenBank/DDBJ whole genome shotgun (WGS) entry which is preliminary data.</text>
</comment>
<evidence type="ECO:0000313" key="3">
    <source>
        <dbReference type="Proteomes" id="UP000094622"/>
    </source>
</evidence>